<accession>A0ABP1FF35</accession>
<sequence>MLKPINLKDELVKIRGREFTNTNVLNWVEEVFNDLDNQYQNIKNRLEKNSQVINNELLKQKLEVDSIFHINQIQKICIDYRLRFLDTHLFKGEFPIEAITKIRQLEKDHQIILKGFKIIAPSKLFKLKKADDPLLFVPIRNDYYYLIHQWGKDLHPLRKLKYWSVKNIENLALTLFIISSILTLITYPIFFRDKATFVYILLLFMFYLKGAIGWALFYGISSGKNFSKYAWNSKYDKIS</sequence>
<evidence type="ECO:0000256" key="1">
    <source>
        <dbReference type="SAM" id="Phobius"/>
    </source>
</evidence>
<evidence type="ECO:0000313" key="2">
    <source>
        <dbReference type="EMBL" id="CAL2108304.1"/>
    </source>
</evidence>
<evidence type="ECO:0000313" key="3">
    <source>
        <dbReference type="Proteomes" id="UP001497602"/>
    </source>
</evidence>
<comment type="caution">
    <text evidence="2">The sequence shown here is derived from an EMBL/GenBank/DDBJ whole genome shotgun (WGS) entry which is preliminary data.</text>
</comment>
<keyword evidence="1" id="KW-0812">Transmembrane</keyword>
<reference evidence="2 3" key="1">
    <citation type="submission" date="2024-05" db="EMBL/GenBank/DDBJ databases">
        <authorList>
            <person name="Duchaud E."/>
        </authorList>
    </citation>
    <scope>NUCLEOTIDE SEQUENCE [LARGE SCALE GENOMIC DNA]</scope>
    <source>
        <strain evidence="2">Ena-SAMPLE-TAB-13-05-2024-13:56:06:370-140305</strain>
    </source>
</reference>
<keyword evidence="1" id="KW-1133">Transmembrane helix</keyword>
<dbReference type="Proteomes" id="UP001497602">
    <property type="component" value="Unassembled WGS sequence"/>
</dbReference>
<dbReference type="RefSeq" id="WP_348739886.1">
    <property type="nucleotide sequence ID" value="NZ_CAXJRC010000044.1"/>
</dbReference>
<name>A0ABP1FF35_9FLAO</name>
<feature type="transmembrane region" description="Helical" evidence="1">
    <location>
        <begin position="197"/>
        <end position="220"/>
    </location>
</feature>
<protein>
    <submittedName>
        <fullName evidence="2">Uncharacterized protein</fullName>
    </submittedName>
</protein>
<dbReference type="EMBL" id="CAXJRC010000044">
    <property type="protein sequence ID" value="CAL2108304.1"/>
    <property type="molecule type" value="Genomic_DNA"/>
</dbReference>
<keyword evidence="3" id="KW-1185">Reference proteome</keyword>
<proteinExistence type="predicted"/>
<feature type="transmembrane region" description="Helical" evidence="1">
    <location>
        <begin position="171"/>
        <end position="191"/>
    </location>
</feature>
<keyword evidence="1" id="KW-0472">Membrane</keyword>
<gene>
    <name evidence="2" type="ORF">T190115A13A_70077</name>
</gene>
<organism evidence="2 3">
    <name type="scientific">Tenacibaculum vairaonense</name>
    <dbReference type="NCBI Taxonomy" id="3137860"/>
    <lineage>
        <taxon>Bacteria</taxon>
        <taxon>Pseudomonadati</taxon>
        <taxon>Bacteroidota</taxon>
        <taxon>Flavobacteriia</taxon>
        <taxon>Flavobacteriales</taxon>
        <taxon>Flavobacteriaceae</taxon>
        <taxon>Tenacibaculum</taxon>
    </lineage>
</organism>